<name>A0A975ASG2_9GAMM</name>
<dbReference type="KEGG" id="lsf:I8J32_002975"/>
<reference evidence="1 2" key="1">
    <citation type="submission" date="2021-03" db="EMBL/GenBank/DDBJ databases">
        <title>Lysobacter sp. nov. isolated from soil of gangwondo yeongwol, south Korea.</title>
        <authorList>
            <person name="Kim K.R."/>
            <person name="Kim K.H."/>
            <person name="Jeon C.O."/>
        </authorList>
    </citation>
    <scope>NUCLEOTIDE SEQUENCE [LARGE SCALE GENOMIC DNA]</scope>
    <source>
        <strain evidence="1 2">R19</strain>
    </source>
</reference>
<organism evidence="1 2">
    <name type="scientific">Agrilutibacter solisilvae</name>
    <dbReference type="NCBI Taxonomy" id="2763317"/>
    <lineage>
        <taxon>Bacteria</taxon>
        <taxon>Pseudomonadati</taxon>
        <taxon>Pseudomonadota</taxon>
        <taxon>Gammaproteobacteria</taxon>
        <taxon>Lysobacterales</taxon>
        <taxon>Lysobacteraceae</taxon>
        <taxon>Agrilutibacter</taxon>
    </lineage>
</organism>
<evidence type="ECO:0000313" key="2">
    <source>
        <dbReference type="Proteomes" id="UP000639274"/>
    </source>
</evidence>
<evidence type="ECO:0000313" key="1">
    <source>
        <dbReference type="EMBL" id="QSX78904.1"/>
    </source>
</evidence>
<gene>
    <name evidence="1" type="ORF">I8J32_002975</name>
</gene>
<dbReference type="EMBL" id="CP071518">
    <property type="protein sequence ID" value="QSX78904.1"/>
    <property type="molecule type" value="Genomic_DNA"/>
</dbReference>
<keyword evidence="2" id="KW-1185">Reference proteome</keyword>
<proteinExistence type="predicted"/>
<accession>A0A975ASG2</accession>
<sequence>MRHHRAAWRVERVGWAVGALALAATLLGAFGDGPLSHARRGSAGTLEVEYERLVRSSAPTALSIRVDPSVTPSGVLQLRIDQALVDRMEIDSIVPGPERQQAGPGYTQFLFNTAAGTTPAAIEFRFAPATFGKMRGGVSVEGRHRVLIEQYAYP</sequence>
<dbReference type="AlphaFoldDB" id="A0A975ASG2"/>
<dbReference type="RefSeq" id="WP_200615283.1">
    <property type="nucleotide sequence ID" value="NZ_CP071518.1"/>
</dbReference>
<protein>
    <submittedName>
        <fullName evidence="1">Uncharacterized protein</fullName>
    </submittedName>
</protein>
<dbReference type="Proteomes" id="UP000639274">
    <property type="component" value="Chromosome"/>
</dbReference>